<proteinExistence type="predicted"/>
<organism evidence="1 2">
    <name type="scientific">Aureococcus anophagefferens</name>
    <name type="common">Harmful bloom alga</name>
    <dbReference type="NCBI Taxonomy" id="44056"/>
    <lineage>
        <taxon>Eukaryota</taxon>
        <taxon>Sar</taxon>
        <taxon>Stramenopiles</taxon>
        <taxon>Ochrophyta</taxon>
        <taxon>Pelagophyceae</taxon>
        <taxon>Pelagomonadales</taxon>
        <taxon>Pelagomonadaceae</taxon>
        <taxon>Aureococcus</taxon>
    </lineage>
</organism>
<gene>
    <name evidence="1" type="ORF">SO694_0015402</name>
</gene>
<name>A0ABR1G0S2_AURAN</name>
<evidence type="ECO:0000313" key="1">
    <source>
        <dbReference type="EMBL" id="KAK7242117.1"/>
    </source>
</evidence>
<keyword evidence="2" id="KW-1185">Reference proteome</keyword>
<accession>A0ABR1G0S2</accession>
<sequence>MELRLHAYIFTVRFVDSGNASNSLCKQLSINLGSDSTAKGPSKPLNDALLRHDQNEHVREIPHALENGIAKHTACTSVGRLPRFSTLIDPVHTNISILRGRLAKYSTYKQHLMHIPHALVVAQGELYLLFNCYARFPLYWADELNAKSSPMI</sequence>
<dbReference type="EMBL" id="JBBJCI010000148">
    <property type="protein sequence ID" value="KAK7242117.1"/>
    <property type="molecule type" value="Genomic_DNA"/>
</dbReference>
<evidence type="ECO:0000313" key="2">
    <source>
        <dbReference type="Proteomes" id="UP001363151"/>
    </source>
</evidence>
<reference evidence="1 2" key="1">
    <citation type="submission" date="2024-03" db="EMBL/GenBank/DDBJ databases">
        <title>Aureococcus anophagefferens CCMP1851 and Kratosvirus quantuckense: Draft genome of a second virus-susceptible host strain in the model system.</title>
        <authorList>
            <person name="Chase E."/>
            <person name="Truchon A.R."/>
            <person name="Schepens W."/>
            <person name="Wilhelm S.W."/>
        </authorList>
    </citation>
    <scope>NUCLEOTIDE SEQUENCE [LARGE SCALE GENOMIC DNA]</scope>
    <source>
        <strain evidence="1 2">CCMP1851</strain>
    </source>
</reference>
<comment type="caution">
    <text evidence="1">The sequence shown here is derived from an EMBL/GenBank/DDBJ whole genome shotgun (WGS) entry which is preliminary data.</text>
</comment>
<protein>
    <submittedName>
        <fullName evidence="1">Uncharacterized protein</fullName>
    </submittedName>
</protein>
<dbReference type="Proteomes" id="UP001363151">
    <property type="component" value="Unassembled WGS sequence"/>
</dbReference>